<dbReference type="Proteomes" id="UP000735302">
    <property type="component" value="Unassembled WGS sequence"/>
</dbReference>
<evidence type="ECO:0000313" key="2">
    <source>
        <dbReference type="Proteomes" id="UP000735302"/>
    </source>
</evidence>
<sequence length="248" mass="27748">MCLNHKFIQLTLILGFVLPIQKWGIRRMVKKAIRSADMPMRAAIPSTSMRSIIDASGSTLSKSCQSNIFFDNLSNLLPSDDQSRECYYDCLVALPSNQTYSPDRTDDTVEDPSVLLETRTKRLTVGLNVFSSSSFSLATVSTLQKKDSDLSPIITYLENGRLPSSQKLSSKIFLTQPHYSLIDGVFFHSCEPKTKRKFVSSDYTLVLPKVLQKPAIDMYLSSPLAAQAGIIATLQRVKTDFTLRECLF</sequence>
<accession>A0AAV4AHD6</accession>
<reference evidence="1 2" key="1">
    <citation type="journal article" date="2021" name="Elife">
        <title>Chloroplast acquisition without the gene transfer in kleptoplastic sea slugs, Plakobranchus ocellatus.</title>
        <authorList>
            <person name="Maeda T."/>
            <person name="Takahashi S."/>
            <person name="Yoshida T."/>
            <person name="Shimamura S."/>
            <person name="Takaki Y."/>
            <person name="Nagai Y."/>
            <person name="Toyoda A."/>
            <person name="Suzuki Y."/>
            <person name="Arimoto A."/>
            <person name="Ishii H."/>
            <person name="Satoh N."/>
            <person name="Nishiyama T."/>
            <person name="Hasebe M."/>
            <person name="Maruyama T."/>
            <person name="Minagawa J."/>
            <person name="Obokata J."/>
            <person name="Shigenobu S."/>
        </authorList>
    </citation>
    <scope>NUCLEOTIDE SEQUENCE [LARGE SCALE GENOMIC DNA]</scope>
</reference>
<dbReference type="AlphaFoldDB" id="A0AAV4AHD6"/>
<keyword evidence="2" id="KW-1185">Reference proteome</keyword>
<dbReference type="EMBL" id="BLXT01003909">
    <property type="protein sequence ID" value="GFO07731.1"/>
    <property type="molecule type" value="Genomic_DNA"/>
</dbReference>
<comment type="caution">
    <text evidence="1">The sequence shown here is derived from an EMBL/GenBank/DDBJ whole genome shotgun (WGS) entry which is preliminary data.</text>
</comment>
<proteinExistence type="predicted"/>
<organism evidence="1 2">
    <name type="scientific">Plakobranchus ocellatus</name>
    <dbReference type="NCBI Taxonomy" id="259542"/>
    <lineage>
        <taxon>Eukaryota</taxon>
        <taxon>Metazoa</taxon>
        <taxon>Spiralia</taxon>
        <taxon>Lophotrochozoa</taxon>
        <taxon>Mollusca</taxon>
        <taxon>Gastropoda</taxon>
        <taxon>Heterobranchia</taxon>
        <taxon>Euthyneura</taxon>
        <taxon>Panpulmonata</taxon>
        <taxon>Sacoglossa</taxon>
        <taxon>Placobranchoidea</taxon>
        <taxon>Plakobranchidae</taxon>
        <taxon>Plakobranchus</taxon>
    </lineage>
</organism>
<gene>
    <name evidence="1" type="ORF">PoB_003423600</name>
</gene>
<name>A0AAV4AHD6_9GAST</name>
<evidence type="ECO:0000313" key="1">
    <source>
        <dbReference type="EMBL" id="GFO07731.1"/>
    </source>
</evidence>
<protein>
    <submittedName>
        <fullName evidence="1">Uncharacterized protein</fullName>
    </submittedName>
</protein>